<feature type="compositionally biased region" description="Low complexity" evidence="1">
    <location>
        <begin position="781"/>
        <end position="790"/>
    </location>
</feature>
<dbReference type="Proteomes" id="UP000485058">
    <property type="component" value="Unassembled WGS sequence"/>
</dbReference>
<accession>A0A699YI82</accession>
<feature type="compositionally biased region" description="Polar residues" evidence="1">
    <location>
        <begin position="641"/>
        <end position="653"/>
    </location>
</feature>
<feature type="transmembrane region" description="Helical" evidence="2">
    <location>
        <begin position="52"/>
        <end position="72"/>
    </location>
</feature>
<evidence type="ECO:0000256" key="2">
    <source>
        <dbReference type="SAM" id="Phobius"/>
    </source>
</evidence>
<name>A0A699YI82_HAELA</name>
<gene>
    <name evidence="3" type="ORF">HaLaN_05002</name>
</gene>
<feature type="compositionally biased region" description="Polar residues" evidence="1">
    <location>
        <begin position="727"/>
        <end position="737"/>
    </location>
</feature>
<reference evidence="3 4" key="1">
    <citation type="submission" date="2020-02" db="EMBL/GenBank/DDBJ databases">
        <title>Draft genome sequence of Haematococcus lacustris strain NIES-144.</title>
        <authorList>
            <person name="Morimoto D."/>
            <person name="Nakagawa S."/>
            <person name="Yoshida T."/>
            <person name="Sawayama S."/>
        </authorList>
    </citation>
    <scope>NUCLEOTIDE SEQUENCE [LARGE SCALE GENOMIC DNA]</scope>
    <source>
        <strain evidence="3 4">NIES-144</strain>
    </source>
</reference>
<feature type="compositionally biased region" description="Polar residues" evidence="1">
    <location>
        <begin position="196"/>
        <end position="210"/>
    </location>
</feature>
<feature type="compositionally biased region" description="Low complexity" evidence="1">
    <location>
        <begin position="740"/>
        <end position="749"/>
    </location>
</feature>
<dbReference type="EMBL" id="BLLF01000263">
    <property type="protein sequence ID" value="GFH09793.1"/>
    <property type="molecule type" value="Genomic_DNA"/>
</dbReference>
<evidence type="ECO:0000313" key="4">
    <source>
        <dbReference type="Proteomes" id="UP000485058"/>
    </source>
</evidence>
<feature type="compositionally biased region" description="Basic and acidic residues" evidence="1">
    <location>
        <begin position="768"/>
        <end position="777"/>
    </location>
</feature>
<feature type="region of interest" description="Disordered" evidence="1">
    <location>
        <begin position="321"/>
        <end position="353"/>
    </location>
</feature>
<keyword evidence="2" id="KW-0472">Membrane</keyword>
<feature type="compositionally biased region" description="Polar residues" evidence="1">
    <location>
        <begin position="372"/>
        <end position="384"/>
    </location>
</feature>
<feature type="region of interest" description="Disordered" evidence="1">
    <location>
        <begin position="365"/>
        <end position="418"/>
    </location>
</feature>
<keyword evidence="2" id="KW-1133">Transmembrane helix</keyword>
<dbReference type="AlphaFoldDB" id="A0A699YI82"/>
<feature type="transmembrane region" description="Helical" evidence="2">
    <location>
        <begin position="103"/>
        <end position="123"/>
    </location>
</feature>
<organism evidence="3 4">
    <name type="scientific">Haematococcus lacustris</name>
    <name type="common">Green alga</name>
    <name type="synonym">Haematococcus pluvialis</name>
    <dbReference type="NCBI Taxonomy" id="44745"/>
    <lineage>
        <taxon>Eukaryota</taxon>
        <taxon>Viridiplantae</taxon>
        <taxon>Chlorophyta</taxon>
        <taxon>core chlorophytes</taxon>
        <taxon>Chlorophyceae</taxon>
        <taxon>CS clade</taxon>
        <taxon>Chlamydomonadales</taxon>
        <taxon>Haematococcaceae</taxon>
        <taxon>Haematococcus</taxon>
    </lineage>
</organism>
<feature type="region of interest" description="Disordered" evidence="1">
    <location>
        <begin position="171"/>
        <end position="214"/>
    </location>
</feature>
<keyword evidence="4" id="KW-1185">Reference proteome</keyword>
<sequence length="816" mass="85512">MDERQLRAAIQQFLVGAHKQEQQIETDTDTLDEHAVEPAPQMDRQQSAYKELAAHVGIAGVAMLTTLMPYALQMTASAMAYSAGLGLFQVLGLGLRVSCQHRILASCLGCLGVGASSAFAGHVTRHVKKRIDNGQHGVLGNVMVPLWQDLQPQELFMDAVVGLCMCARESTDASRGPGVRTRQQAQRPGSHVPANPQRQANWGSPASNTDFRADASRGLGCRSLTATAASTRAARHKNGMLVASRSFYTAMDQAPPAAPSPPSRSSRKAQKPAGAASGKPSTSDRAPLPGPGAWGWGRPWYQTQSVAMSVAEPRLHQVCFPAGSGQSGDRSPQPLPYYSHAPQAGAFGSPAATDLYEDGQRSLKGRLWHPTPLSQPDSVGSSWAPSPEPGLDTPTGLGLKSPHPVGGEAESVEPSAAQQPAAIANWGLEHAHWYHYQYQQQMLHMEQQQQQPWATTSQASSVGHSQQLRLQWQQHSSQAAALVLGHGQEPGEGPDSGLMWSLACTALDPDNPAQPHGVQSGRLQAALGRDLSGPGRQSLASHHLLFSPSASLSASMRMSKWSLSPFPTHQVDGPPSCSSCIVQVEDTADEPAPDAPPLPASLSSKTVTPLTDCLPPSAPKQRMQPCPQVQQRDAAAEGSGAQLTGSTASSSQGKAAANIHLDRPPLNTSPTPCPPSHHASSNKTAAAPAGADASATLGVFNNSPGSPVPGAVSAVVVLKPSPVGQLKEQQGQASNPPHSLAGLVGGAAVAKHDDQNTGSEQGQGGETDTAKDAKPRGVLEQAARLQQLLRGSGHNLRYGVKDRGSREGGTQFATLS</sequence>
<keyword evidence="2" id="KW-0812">Transmembrane</keyword>
<feature type="region of interest" description="Disordered" evidence="1">
    <location>
        <begin position="725"/>
        <end position="816"/>
    </location>
</feature>
<protein>
    <submittedName>
        <fullName evidence="3">Uncharacterized protein</fullName>
    </submittedName>
</protein>
<evidence type="ECO:0000313" key="3">
    <source>
        <dbReference type="EMBL" id="GFH09793.1"/>
    </source>
</evidence>
<comment type="caution">
    <text evidence="3">The sequence shown here is derived from an EMBL/GenBank/DDBJ whole genome shotgun (WGS) entry which is preliminary data.</text>
</comment>
<evidence type="ECO:0000256" key="1">
    <source>
        <dbReference type="SAM" id="MobiDB-lite"/>
    </source>
</evidence>
<feature type="region of interest" description="Disordered" evidence="1">
    <location>
        <begin position="252"/>
        <end position="295"/>
    </location>
</feature>
<feature type="transmembrane region" description="Helical" evidence="2">
    <location>
        <begin position="78"/>
        <end position="96"/>
    </location>
</feature>
<proteinExistence type="predicted"/>
<feature type="region of interest" description="Disordered" evidence="1">
    <location>
        <begin position="588"/>
        <end position="689"/>
    </location>
</feature>